<dbReference type="AlphaFoldDB" id="A0A0P0YS21"/>
<dbReference type="InterPro" id="IPR029044">
    <property type="entry name" value="Nucleotide-diphossugar_trans"/>
</dbReference>
<keyword evidence="1" id="KW-0808">Transferase</keyword>
<evidence type="ECO:0000313" key="1">
    <source>
        <dbReference type="EMBL" id="BAT23968.1"/>
    </source>
</evidence>
<sequence>MSNAFYNAFLVIIYNKTIDESETINTLMRFHYKNSQLTIYNNGPKEIIISDEKKLQFSNVFDKVNVINDLNNRPLSLVYNQFIEGNKEAKYFILLDDDTEITQSFVDIIHSSKADLELPRVISKETEKTYYPMSSGVISEKYGDLDPYNFFCVSIASGLIISRDLVKEFYKNNLQLFDERYALYGVDSSFFKRLKKLLNKGAYFDIKTSCYIRHSLSLTEEKFNDFRFKERLWDAAISTRRYPSVWQSYMFMKNFLLLFKYCKLDYFMILFKGLFLGKHPRCN</sequence>
<protein>
    <submittedName>
        <fullName evidence="1">Possible glycosyltransferase</fullName>
    </submittedName>
</protein>
<gene>
    <name evidence="1" type="primary">wcuS</name>
</gene>
<dbReference type="EMBL" id="AB924589">
    <property type="protein sequence ID" value="BAT23968.1"/>
    <property type="molecule type" value="Genomic_DNA"/>
</dbReference>
<reference evidence="1" key="1">
    <citation type="submission" date="2014-04" db="EMBL/GenBank/DDBJ databases">
        <authorList>
            <person name="Harrison E."/>
        </authorList>
    </citation>
    <scope>NUCLEOTIDE SEQUENCE</scope>
    <source>
        <strain evidence="1">MGH 78578</strain>
    </source>
</reference>
<name>A0A0P0YS21_KLEPN</name>
<reference evidence="1" key="2">
    <citation type="journal article" date="2015" name="Sci. Rep.">
        <title>Genetic analysis of capsular polysaccharide synthesis gene clusters in 79 capsular types of Klebsiella spp.</title>
        <authorList>
            <person name="Pan Y.J."/>
            <person name="Lin T.L."/>
            <person name="Chen C.T."/>
            <person name="Chen Y.Y."/>
            <person name="Hsieh P.F."/>
            <person name="Hsu C.R."/>
            <person name="Wu M.C."/>
            <person name="Wang J.T."/>
        </authorList>
    </citation>
    <scope>NUCLEOTIDE SEQUENCE</scope>
    <source>
        <strain evidence="1">MGH 78578</strain>
    </source>
</reference>
<dbReference type="RefSeq" id="WP_015958706.1">
    <property type="nucleotide sequence ID" value="NZ_BILO01000001.1"/>
</dbReference>
<proteinExistence type="predicted"/>
<dbReference type="GO" id="GO:0016740">
    <property type="term" value="F:transferase activity"/>
    <property type="evidence" value="ECO:0007669"/>
    <property type="project" value="UniProtKB-KW"/>
</dbReference>
<organism evidence="1">
    <name type="scientific">Klebsiella pneumoniae</name>
    <dbReference type="NCBI Taxonomy" id="573"/>
    <lineage>
        <taxon>Bacteria</taxon>
        <taxon>Pseudomonadati</taxon>
        <taxon>Pseudomonadota</taxon>
        <taxon>Gammaproteobacteria</taxon>
        <taxon>Enterobacterales</taxon>
        <taxon>Enterobacteriaceae</taxon>
        <taxon>Klebsiella/Raoultella group</taxon>
        <taxon>Klebsiella</taxon>
        <taxon>Klebsiella pneumoniae complex</taxon>
    </lineage>
</organism>
<dbReference type="SUPFAM" id="SSF53448">
    <property type="entry name" value="Nucleotide-diphospho-sugar transferases"/>
    <property type="match status" value="1"/>
</dbReference>
<accession>A0A0P0YS21</accession>